<dbReference type="InterPro" id="IPR000821">
    <property type="entry name" value="Ala_racemase"/>
</dbReference>
<feature type="active site" description="Proton acceptor; specific for D-alanine" evidence="8">
    <location>
        <position position="35"/>
    </location>
</feature>
<dbReference type="GO" id="GO:0030632">
    <property type="term" value="P:D-alanine biosynthetic process"/>
    <property type="evidence" value="ECO:0007669"/>
    <property type="project" value="UniProtKB-UniRule"/>
</dbReference>
<evidence type="ECO:0000256" key="8">
    <source>
        <dbReference type="HAMAP-Rule" id="MF_01201"/>
    </source>
</evidence>
<keyword evidence="6 8" id="KW-0413">Isomerase</keyword>
<dbReference type="SUPFAM" id="SSF51419">
    <property type="entry name" value="PLP-binding barrel"/>
    <property type="match status" value="1"/>
</dbReference>
<protein>
    <recommendedName>
        <fullName evidence="4 8">Alanine racemase</fullName>
        <ecNumber evidence="4 8">5.1.1.1</ecNumber>
    </recommendedName>
</protein>
<feature type="domain" description="Alanine racemase C-terminal" evidence="11">
    <location>
        <begin position="237"/>
        <end position="361"/>
    </location>
</feature>
<dbReference type="SUPFAM" id="SSF50621">
    <property type="entry name" value="Alanine racemase C-terminal domain-like"/>
    <property type="match status" value="1"/>
</dbReference>
<evidence type="ECO:0000256" key="3">
    <source>
        <dbReference type="ARBA" id="ARBA00007880"/>
    </source>
</evidence>
<dbReference type="PRINTS" id="PR00992">
    <property type="entry name" value="ALARACEMASE"/>
</dbReference>
<comment type="caution">
    <text evidence="12">The sequence shown here is derived from an EMBL/GenBank/DDBJ whole genome shotgun (WGS) entry which is preliminary data.</text>
</comment>
<feature type="active site" description="Proton acceptor; specific for L-alanine" evidence="8">
    <location>
        <position position="258"/>
    </location>
</feature>
<evidence type="ECO:0000256" key="7">
    <source>
        <dbReference type="ARBA" id="ARBA00037912"/>
    </source>
</evidence>
<comment type="pathway">
    <text evidence="7 8">Amino-acid biosynthesis; D-alanine biosynthesis; D-alanine from L-alanine: step 1/1.</text>
</comment>
<comment type="cofactor">
    <cofactor evidence="2 8 9">
        <name>pyridoxal 5'-phosphate</name>
        <dbReference type="ChEBI" id="CHEBI:597326"/>
    </cofactor>
</comment>
<dbReference type="GO" id="GO:0030170">
    <property type="term" value="F:pyridoxal phosphate binding"/>
    <property type="evidence" value="ECO:0007669"/>
    <property type="project" value="UniProtKB-UniRule"/>
</dbReference>
<dbReference type="EC" id="5.1.1.1" evidence="4 8"/>
<accession>A0A5R9IM23</accession>
<dbReference type="Gene3D" id="3.20.20.10">
    <property type="entry name" value="Alanine racemase"/>
    <property type="match status" value="1"/>
</dbReference>
<dbReference type="GO" id="GO:0008784">
    <property type="term" value="F:alanine racemase activity"/>
    <property type="evidence" value="ECO:0007669"/>
    <property type="project" value="UniProtKB-UniRule"/>
</dbReference>
<keyword evidence="5 8" id="KW-0663">Pyridoxal phosphate</keyword>
<dbReference type="FunFam" id="3.20.20.10:FF:000002">
    <property type="entry name" value="Alanine racemase"/>
    <property type="match status" value="1"/>
</dbReference>
<dbReference type="EMBL" id="VCBC01000011">
    <property type="protein sequence ID" value="TLU64301.1"/>
    <property type="molecule type" value="Genomic_DNA"/>
</dbReference>
<dbReference type="Gene3D" id="2.40.37.10">
    <property type="entry name" value="Lyase, Ornithine Decarboxylase, Chain A, domain 1"/>
    <property type="match status" value="1"/>
</dbReference>
<dbReference type="UniPathway" id="UPA00042">
    <property type="reaction ID" value="UER00497"/>
</dbReference>
<evidence type="ECO:0000256" key="9">
    <source>
        <dbReference type="PIRSR" id="PIRSR600821-50"/>
    </source>
</evidence>
<dbReference type="PANTHER" id="PTHR30511:SF4">
    <property type="entry name" value="ALANINE RACEMASE, BIOSYNTHETIC"/>
    <property type="match status" value="1"/>
</dbReference>
<dbReference type="RefSeq" id="WP_138320284.1">
    <property type="nucleotide sequence ID" value="NZ_VCBC01000011.1"/>
</dbReference>
<evidence type="ECO:0000313" key="12">
    <source>
        <dbReference type="EMBL" id="TLU64301.1"/>
    </source>
</evidence>
<dbReference type="GO" id="GO:0005829">
    <property type="term" value="C:cytosol"/>
    <property type="evidence" value="ECO:0007669"/>
    <property type="project" value="TreeGrafter"/>
</dbReference>
<name>A0A5R9IM23_9GAMM</name>
<comment type="function">
    <text evidence="8">Catalyzes the interconversion of L-alanine and D-alanine. May also act on other amino acids.</text>
</comment>
<dbReference type="InterPro" id="IPR029066">
    <property type="entry name" value="PLP-binding_barrel"/>
</dbReference>
<feature type="binding site" evidence="8 10">
    <location>
        <position position="133"/>
    </location>
    <ligand>
        <name>substrate</name>
    </ligand>
</feature>
<keyword evidence="13" id="KW-1185">Reference proteome</keyword>
<feature type="modified residue" description="N6-(pyridoxal phosphate)lysine" evidence="8 9">
    <location>
        <position position="35"/>
    </location>
</feature>
<dbReference type="Pfam" id="PF00842">
    <property type="entry name" value="Ala_racemase_C"/>
    <property type="match status" value="1"/>
</dbReference>
<dbReference type="FunFam" id="2.40.37.10:FF:000002">
    <property type="entry name" value="Alanine racemase"/>
    <property type="match status" value="1"/>
</dbReference>
<comment type="catalytic activity">
    <reaction evidence="1 8">
        <text>L-alanine = D-alanine</text>
        <dbReference type="Rhea" id="RHEA:20249"/>
        <dbReference type="ChEBI" id="CHEBI:57416"/>
        <dbReference type="ChEBI" id="CHEBI:57972"/>
        <dbReference type="EC" id="5.1.1.1"/>
    </reaction>
</comment>
<dbReference type="Proteomes" id="UP000307790">
    <property type="component" value="Unassembled WGS sequence"/>
</dbReference>
<evidence type="ECO:0000256" key="10">
    <source>
        <dbReference type="PIRSR" id="PIRSR600821-52"/>
    </source>
</evidence>
<organism evidence="12 13">
    <name type="scientific">Thalassotalea litorea</name>
    <dbReference type="NCBI Taxonomy" id="2020715"/>
    <lineage>
        <taxon>Bacteria</taxon>
        <taxon>Pseudomonadati</taxon>
        <taxon>Pseudomonadota</taxon>
        <taxon>Gammaproteobacteria</taxon>
        <taxon>Alteromonadales</taxon>
        <taxon>Colwelliaceae</taxon>
        <taxon>Thalassotalea</taxon>
    </lineage>
</organism>
<dbReference type="CDD" id="cd06827">
    <property type="entry name" value="PLPDE_III_AR_proteobact"/>
    <property type="match status" value="1"/>
</dbReference>
<dbReference type="AlphaFoldDB" id="A0A5R9IM23"/>
<dbReference type="InterPro" id="IPR011079">
    <property type="entry name" value="Ala_racemase_C"/>
</dbReference>
<evidence type="ECO:0000256" key="4">
    <source>
        <dbReference type="ARBA" id="ARBA00013089"/>
    </source>
</evidence>
<dbReference type="InterPro" id="IPR001608">
    <property type="entry name" value="Ala_racemase_N"/>
</dbReference>
<evidence type="ECO:0000256" key="6">
    <source>
        <dbReference type="ARBA" id="ARBA00023235"/>
    </source>
</evidence>
<proteinExistence type="inferred from homology"/>
<evidence type="ECO:0000256" key="5">
    <source>
        <dbReference type="ARBA" id="ARBA00022898"/>
    </source>
</evidence>
<evidence type="ECO:0000256" key="1">
    <source>
        <dbReference type="ARBA" id="ARBA00000316"/>
    </source>
</evidence>
<sequence length="363" mass="39457">MQAIATADIHLNALDHNLALVKHLTPETKVLALLKANAYGHGALTVARHLNGSADAYGVARIDEAIALREAGINTPLVLMEGFFSATELPLIIEHNLQIVVHCEYQLQALEALSSEHINALKVWLKIDTGMHRLGIEPELFPTFYQRLKACQSVQENIIVISHLSSSDELQSDVTPQQIALFNDCCGSGDFERSLANSGAIMAWPESHYQWVRPGVMLYGVNPLYPVSIDGVQLRPVMTLRSSLIAVKPIHAGDSVGYGATYTAREDTKIGVVAIGYGDGYPRHAKAGTPVLVNGRKVPLVGRVSMDMITVDLGADSEAKIGDYVELWGKNLAIEEVAENAETIAYELLCNITARVKIDVLSN</sequence>
<gene>
    <name evidence="12" type="primary">alr</name>
    <name evidence="12" type="ORF">FE810_11900</name>
</gene>
<evidence type="ECO:0000256" key="2">
    <source>
        <dbReference type="ARBA" id="ARBA00001933"/>
    </source>
</evidence>
<dbReference type="Pfam" id="PF01168">
    <property type="entry name" value="Ala_racemase_N"/>
    <property type="match status" value="1"/>
</dbReference>
<dbReference type="PANTHER" id="PTHR30511">
    <property type="entry name" value="ALANINE RACEMASE"/>
    <property type="match status" value="1"/>
</dbReference>
<evidence type="ECO:0000259" key="11">
    <source>
        <dbReference type="SMART" id="SM01005"/>
    </source>
</evidence>
<comment type="similarity">
    <text evidence="3 8">Belongs to the alanine racemase family.</text>
</comment>
<dbReference type="OrthoDB" id="9813814at2"/>
<dbReference type="InterPro" id="IPR009006">
    <property type="entry name" value="Ala_racemase/Decarboxylase_C"/>
</dbReference>
<evidence type="ECO:0000313" key="13">
    <source>
        <dbReference type="Proteomes" id="UP000307790"/>
    </source>
</evidence>
<dbReference type="SMART" id="SM01005">
    <property type="entry name" value="Ala_racemase_C"/>
    <property type="match status" value="1"/>
</dbReference>
<reference evidence="12 13" key="1">
    <citation type="submission" date="2019-05" db="EMBL/GenBank/DDBJ databases">
        <title>Genome sequences of Thalassotalea litorea 1K03283.</title>
        <authorList>
            <person name="Zhang D."/>
        </authorList>
    </citation>
    <scope>NUCLEOTIDE SEQUENCE [LARGE SCALE GENOMIC DNA]</scope>
    <source>
        <strain evidence="12 13">MCCC 1K03283</strain>
    </source>
</reference>
<dbReference type="NCBIfam" id="TIGR00492">
    <property type="entry name" value="alr"/>
    <property type="match status" value="1"/>
</dbReference>
<feature type="binding site" evidence="8 10">
    <location>
        <position position="306"/>
    </location>
    <ligand>
        <name>substrate</name>
    </ligand>
</feature>
<dbReference type="HAMAP" id="MF_01201">
    <property type="entry name" value="Ala_racemase"/>
    <property type="match status" value="1"/>
</dbReference>